<dbReference type="Gene3D" id="3.40.50.300">
    <property type="entry name" value="P-loop containing nucleotide triphosphate hydrolases"/>
    <property type="match status" value="2"/>
</dbReference>
<evidence type="ECO:0000313" key="5">
    <source>
        <dbReference type="Proteomes" id="UP000696485"/>
    </source>
</evidence>
<dbReference type="InterPro" id="IPR045055">
    <property type="entry name" value="DNA2/NAM7-like"/>
</dbReference>
<feature type="compositionally biased region" description="Polar residues" evidence="1">
    <location>
        <begin position="185"/>
        <end position="205"/>
    </location>
</feature>
<feature type="region of interest" description="Disordered" evidence="1">
    <location>
        <begin position="185"/>
        <end position="207"/>
    </location>
</feature>
<reference evidence="4" key="1">
    <citation type="journal article" date="2020" name="Fungal Divers.">
        <title>Resolving the Mortierellaceae phylogeny through synthesis of multi-gene phylogenetics and phylogenomics.</title>
        <authorList>
            <person name="Vandepol N."/>
            <person name="Liber J."/>
            <person name="Desiro A."/>
            <person name="Na H."/>
            <person name="Kennedy M."/>
            <person name="Barry K."/>
            <person name="Grigoriev I.V."/>
            <person name="Miller A.N."/>
            <person name="O'Donnell K."/>
            <person name="Stajich J.E."/>
            <person name="Bonito G."/>
        </authorList>
    </citation>
    <scope>NUCLEOTIDE SEQUENCE</scope>
    <source>
        <strain evidence="4">NVP1</strain>
    </source>
</reference>
<dbReference type="EMBL" id="JAAAUY010000872">
    <property type="protein sequence ID" value="KAF9325786.1"/>
    <property type="molecule type" value="Genomic_DNA"/>
</dbReference>
<dbReference type="GO" id="GO:0004386">
    <property type="term" value="F:helicase activity"/>
    <property type="evidence" value="ECO:0007669"/>
    <property type="project" value="InterPro"/>
</dbReference>
<dbReference type="PANTHER" id="PTHR10887:SF495">
    <property type="entry name" value="HELICASE SENATAXIN ISOFORM X1-RELATED"/>
    <property type="match status" value="1"/>
</dbReference>
<evidence type="ECO:0000256" key="1">
    <source>
        <dbReference type="SAM" id="MobiDB-lite"/>
    </source>
</evidence>
<dbReference type="GO" id="GO:0001147">
    <property type="term" value="F:transcription termination site sequence-specific DNA binding"/>
    <property type="evidence" value="ECO:0007669"/>
    <property type="project" value="TreeGrafter"/>
</dbReference>
<dbReference type="GO" id="GO:0016604">
    <property type="term" value="C:nuclear body"/>
    <property type="evidence" value="ECO:0007669"/>
    <property type="project" value="TreeGrafter"/>
</dbReference>
<feature type="domain" description="DNA2/NAM7 helicase-like C-terminal" evidence="3">
    <location>
        <begin position="1244"/>
        <end position="1441"/>
    </location>
</feature>
<evidence type="ECO:0000313" key="4">
    <source>
        <dbReference type="EMBL" id="KAF9325786.1"/>
    </source>
</evidence>
<dbReference type="Pfam" id="PF13086">
    <property type="entry name" value="AAA_11"/>
    <property type="match status" value="1"/>
</dbReference>
<gene>
    <name evidence="4" type="primary">DNA2_2</name>
    <name evidence="4" type="ORF">BG006_010749</name>
</gene>
<evidence type="ECO:0000259" key="2">
    <source>
        <dbReference type="Pfam" id="PF13086"/>
    </source>
</evidence>
<dbReference type="InterPro" id="IPR027417">
    <property type="entry name" value="P-loop_NTPase"/>
</dbReference>
<evidence type="ECO:0000259" key="3">
    <source>
        <dbReference type="Pfam" id="PF13087"/>
    </source>
</evidence>
<sequence length="1500" mass="168120">MSKTTINPEALKQFVVASDELLSLMRAVNLDGQSPSSEYKANESSSPPHSNSATQESFATASNSMEGSLEYSFGYLNITASQWEDIDRESEQAPEPEKPKFDSTKTEERPRTTRQASGASAKDTGLATSYLTKNTTLSDIKPAGEALGQVHIHTKYRFSPSVLAHHANTDCEKMLHLKGAELWAKTQQPKATQQEQDATKDNPTPGTIAEAHQERGLEFEARLQQRIENKIDCEQEKDKDSFFRLATSEFGTTLCQPIFSLDDSFYTMEMAKAGIQFGRFIPDFIRIVAGSRRCDGTRRSKLFIIDAKSSLQVKISHQFQVTLYAIFLDYLIKVHKQEDNIEIDVQGGVWIPSDPEPKTFSLSFMRPIVERFMLEELPAILSKPLKDAEWHIDGPCSQCEFLPRCRIEAETQRTLSLIPLLSKKSAQWIKSLMTPSTGQSEIADLEDLVKKRSNLSESQQTSLKDILRIDSTGKSVLLESYHTRKSKILPMRTLELPMKYNERLLINALFNPLHRLPYAYSLDQCKEQQFAPTRTLANAISLSSDPEVSRKDHIALTEEFIEALHGFLVQTSNLQYPPVLSIFFYSRSTQNDVQKLLLKIISKESEYYWGAATKTRAMDLLGNMYEDASFLTMSEVAGQNIHLPDLLGLTNNPSLKTLVHDKRVFAIEAAIHALLVLPSANSYSFANIMAQLVDIEAPGIIDERDRDDQGYNNDSIYESWVQGKSGPEVMSKVKKWAAQQNVILLALYGVLRDECRDLGTILLASQKNFKMRSRLNVNNNILAQFAYFLEWETIVQVQRLRDRRVLLSKQESFTQQASFELSFVERVGNIHLISKSSEYIAKFIVTSQLNPGALANDSFPNWILSANTEQGQKSRMKYDDMKDVLNIYGYGAPAVVGIESVEYDKNIVYIKGSYDAMTVQLGVDVGKKFILERREYAPNLNTTLKKLVAMNTDSKLFLELIAEPNKWGLESPKFSNDVFLESLLGSARQYDMTRSQDQAFGNVIRQRLNIIWGPPGSGKTQFLALTILRYIDIMRGLSLKGRGQGPQTIVLTALTHSAIDNLVARVLKLHESVAPHEGYESMIQPLLIYRIGGYNQAQSRQGGVITMSAADFAAKHTKHEDPRDRDIVRIVCGTVWGIRKAAFARTPALCLQNIQMLMIDEGSQLLTVDALHAIECLDPEAGRLIVAGDHLQLGPVIVGDYPPSSQTIDPTGSIMKNLMRTAENKRVDLQWDENRLALDVGPCTSQLQDNFRMNKQLGVFMQSIYGPSFRVQNPTKALPYGEFRGMSFPSEIRKILDQDRSATCVELQLTTDPQCQAAAKVRANTRSAAVVEAVFVAGLVDYYLTMVGAQTVTSVFVAVPHHVQRLAILNMVDLDRLAQDYPLAKIKVDTIEKMQGQEADFVVVGFALFGDATVTKELRHLYSVHRWVVALSRARCKTVLLMTPEMLSPRIVGGGSSPSAADMDYLDGWGLLHSFEKYSRELGGKTVWPIGREFLGLLPV</sequence>
<dbReference type="InterPro" id="IPR041677">
    <property type="entry name" value="DNA2/NAM7_AAA_11"/>
</dbReference>
<feature type="region of interest" description="Disordered" evidence="1">
    <location>
        <begin position="87"/>
        <end position="127"/>
    </location>
</feature>
<dbReference type="InterPro" id="IPR041679">
    <property type="entry name" value="DNA2/NAM7-like_C"/>
</dbReference>
<comment type="caution">
    <text evidence="4">The sequence shown here is derived from an EMBL/GenBank/DDBJ whole genome shotgun (WGS) entry which is preliminary data.</text>
</comment>
<name>A0A9P5SCW1_9FUNG</name>
<feature type="compositionally biased region" description="Basic and acidic residues" evidence="1">
    <location>
        <begin position="89"/>
        <end position="111"/>
    </location>
</feature>
<organism evidence="4 5">
    <name type="scientific">Podila minutissima</name>
    <dbReference type="NCBI Taxonomy" id="64525"/>
    <lineage>
        <taxon>Eukaryota</taxon>
        <taxon>Fungi</taxon>
        <taxon>Fungi incertae sedis</taxon>
        <taxon>Mucoromycota</taxon>
        <taxon>Mortierellomycotina</taxon>
        <taxon>Mortierellomycetes</taxon>
        <taxon>Mortierellales</taxon>
        <taxon>Mortierellaceae</taxon>
        <taxon>Podila</taxon>
    </lineage>
</organism>
<protein>
    <submittedName>
        <fullName evidence="4">Tripartite DNA replication factor</fullName>
    </submittedName>
</protein>
<accession>A0A9P5SCW1</accession>
<keyword evidence="5" id="KW-1185">Reference proteome</keyword>
<dbReference type="GO" id="GO:0006369">
    <property type="term" value="P:termination of RNA polymerase II transcription"/>
    <property type="evidence" value="ECO:0007669"/>
    <property type="project" value="TreeGrafter"/>
</dbReference>
<feature type="region of interest" description="Disordered" evidence="1">
    <location>
        <begin position="32"/>
        <end position="63"/>
    </location>
</feature>
<dbReference type="SUPFAM" id="SSF52540">
    <property type="entry name" value="P-loop containing nucleoside triphosphate hydrolases"/>
    <property type="match status" value="1"/>
</dbReference>
<dbReference type="PANTHER" id="PTHR10887">
    <property type="entry name" value="DNA2/NAM7 HELICASE FAMILY"/>
    <property type="match status" value="1"/>
</dbReference>
<feature type="domain" description="DNA2/NAM7 helicase helicase" evidence="2">
    <location>
        <begin position="993"/>
        <end position="1074"/>
    </location>
</feature>
<dbReference type="Pfam" id="PF13087">
    <property type="entry name" value="AAA_12"/>
    <property type="match status" value="1"/>
</dbReference>
<dbReference type="Proteomes" id="UP000696485">
    <property type="component" value="Unassembled WGS sequence"/>
</dbReference>
<proteinExistence type="predicted"/>